<name>A0A0D8BVQ7_GEOKU</name>
<comment type="caution">
    <text evidence="4">The sequence shown here is derived from an EMBL/GenBank/DDBJ whole genome shotgun (WGS) entry which is preliminary data.</text>
</comment>
<proteinExistence type="inferred from homology"/>
<evidence type="ECO:0000313" key="4">
    <source>
        <dbReference type="EMBL" id="KJE27482.1"/>
    </source>
</evidence>
<dbReference type="PANTHER" id="PTHR44196:SF1">
    <property type="entry name" value="DEHYDROGENASE_REDUCTASE SDR FAMILY MEMBER 7B"/>
    <property type="match status" value="1"/>
</dbReference>
<evidence type="ECO:0000256" key="3">
    <source>
        <dbReference type="RuleBase" id="RU000363"/>
    </source>
</evidence>
<gene>
    <name evidence="4" type="ORF">LG52_672</name>
</gene>
<dbReference type="PROSITE" id="PS00061">
    <property type="entry name" value="ADH_SHORT"/>
    <property type="match status" value="1"/>
</dbReference>
<reference evidence="4 5" key="1">
    <citation type="submission" date="2015-01" db="EMBL/GenBank/DDBJ databases">
        <authorList>
            <person name="Filippidou S."/>
            <person name="Jeanneret N."/>
            <person name="Russel-Delif L."/>
            <person name="Junier T."/>
            <person name="Wunderlin T."/>
            <person name="Molina V."/>
            <person name="Johnson S.L."/>
            <person name="Davenport K.W."/>
            <person name="Chain P.S."/>
            <person name="Dorador C."/>
            <person name="Junier P."/>
        </authorList>
    </citation>
    <scope>NUCLEOTIDE SEQUENCE [LARGE SCALE GENOMIC DNA]</scope>
    <source>
        <strain evidence="4 5">Et7/4</strain>
    </source>
</reference>
<dbReference type="InterPro" id="IPR036291">
    <property type="entry name" value="NAD(P)-bd_dom_sf"/>
</dbReference>
<dbReference type="GO" id="GO:0016020">
    <property type="term" value="C:membrane"/>
    <property type="evidence" value="ECO:0007669"/>
    <property type="project" value="TreeGrafter"/>
</dbReference>
<dbReference type="InterPro" id="IPR002347">
    <property type="entry name" value="SDR_fam"/>
</dbReference>
<dbReference type="GO" id="GO:0016616">
    <property type="term" value="F:oxidoreductase activity, acting on the CH-OH group of donors, NAD or NADP as acceptor"/>
    <property type="evidence" value="ECO:0007669"/>
    <property type="project" value="UniProtKB-ARBA"/>
</dbReference>
<dbReference type="Proteomes" id="UP000032522">
    <property type="component" value="Unassembled WGS sequence"/>
</dbReference>
<dbReference type="SUPFAM" id="SSF51735">
    <property type="entry name" value="NAD(P)-binding Rossmann-fold domains"/>
    <property type="match status" value="1"/>
</dbReference>
<keyword evidence="2" id="KW-0560">Oxidoreductase</keyword>
<dbReference type="InterPro" id="IPR020904">
    <property type="entry name" value="Sc_DH/Rdtase_CS"/>
</dbReference>
<comment type="similarity">
    <text evidence="1 3">Belongs to the short-chain dehydrogenases/reductases (SDR) family.</text>
</comment>
<accession>A0A0D8BVQ7</accession>
<dbReference type="PIRSF" id="PIRSF000126">
    <property type="entry name" value="11-beta-HSD1"/>
    <property type="match status" value="1"/>
</dbReference>
<dbReference type="PANTHER" id="PTHR44196">
    <property type="entry name" value="DEHYDROGENASE/REDUCTASE SDR FAMILY MEMBER 7B"/>
    <property type="match status" value="1"/>
</dbReference>
<sequence>MRLKGRHVVITGASGGLGEQIAYEAARQGAMPVLCARNEERLKEISARIEAQTGIRAPYAPLDVSDRDMVDAVFSRFIAELGAIDVLVNNAGFGVFRYVEDINLDEMERMFAVNVFGLIACTKAVYPHMKERKSGHIINIASQAGKIATPKSSVYSATKHAVLGFTDGLRLEAERFGIFVTAVNPGPVETNFFSTADESGEYVRNVSRWMLRPEVVARCVVAAMMTPTREVSMPRWMDLGGRLYRLAPGLVEKVAKRAFFQK</sequence>
<dbReference type="RefSeq" id="WP_044730925.1">
    <property type="nucleotide sequence ID" value="NZ_JYBP01000003.1"/>
</dbReference>
<dbReference type="FunFam" id="3.40.50.720:FF:000047">
    <property type="entry name" value="NADP-dependent L-serine/L-allo-threonine dehydrogenase"/>
    <property type="match status" value="1"/>
</dbReference>
<evidence type="ECO:0000313" key="5">
    <source>
        <dbReference type="Proteomes" id="UP000032522"/>
    </source>
</evidence>
<dbReference type="AlphaFoldDB" id="A0A0D8BVQ7"/>
<protein>
    <submittedName>
        <fullName evidence="4">Short chain dehydrogenase family protein</fullName>
    </submittedName>
</protein>
<dbReference type="EMBL" id="JYBP01000003">
    <property type="protein sequence ID" value="KJE27482.1"/>
    <property type="molecule type" value="Genomic_DNA"/>
</dbReference>
<evidence type="ECO:0000256" key="2">
    <source>
        <dbReference type="ARBA" id="ARBA00023002"/>
    </source>
</evidence>
<dbReference type="Gene3D" id="3.40.50.720">
    <property type="entry name" value="NAD(P)-binding Rossmann-like Domain"/>
    <property type="match status" value="1"/>
</dbReference>
<organism evidence="4 5">
    <name type="scientific">Geobacillus kaustophilus</name>
    <dbReference type="NCBI Taxonomy" id="1462"/>
    <lineage>
        <taxon>Bacteria</taxon>
        <taxon>Bacillati</taxon>
        <taxon>Bacillota</taxon>
        <taxon>Bacilli</taxon>
        <taxon>Bacillales</taxon>
        <taxon>Anoxybacillaceae</taxon>
        <taxon>Geobacillus</taxon>
        <taxon>Geobacillus thermoleovorans group</taxon>
    </lineage>
</organism>
<dbReference type="Pfam" id="PF00106">
    <property type="entry name" value="adh_short"/>
    <property type="match status" value="1"/>
</dbReference>
<evidence type="ECO:0000256" key="1">
    <source>
        <dbReference type="ARBA" id="ARBA00006484"/>
    </source>
</evidence>
<dbReference type="PRINTS" id="PR00081">
    <property type="entry name" value="GDHRDH"/>
</dbReference>
<dbReference type="PRINTS" id="PR00080">
    <property type="entry name" value="SDRFAMILY"/>
</dbReference>
<dbReference type="OrthoDB" id="9793345at2"/>
<dbReference type="PATRIC" id="fig|1462.6.peg.816"/>